<evidence type="ECO:0000313" key="2">
    <source>
        <dbReference type="EMBL" id="AFV00031.1"/>
    </source>
</evidence>
<dbReference type="OrthoDB" id="5737602at2"/>
<evidence type="ECO:0000313" key="3">
    <source>
        <dbReference type="Proteomes" id="UP000000466"/>
    </source>
</evidence>
<keyword evidence="1" id="KW-0732">Signal</keyword>
<dbReference type="EMBL" id="CP003746">
    <property type="protein sequence ID" value="AFV00031.1"/>
    <property type="molecule type" value="Genomic_DNA"/>
</dbReference>
<dbReference type="RefSeq" id="WP_015048183.1">
    <property type="nucleotide sequence ID" value="NC_018868.3"/>
</dbReference>
<proteinExistence type="predicted"/>
<dbReference type="HOGENOM" id="CLU_1936700_0_0_6"/>
<dbReference type="AlphaFoldDB" id="K4KP65"/>
<dbReference type="KEGG" id="saga:M5M_14470"/>
<dbReference type="Proteomes" id="UP000000466">
    <property type="component" value="Chromosome"/>
</dbReference>
<feature type="chain" id="PRO_5003878492" evidence="1">
    <location>
        <begin position="21"/>
        <end position="130"/>
    </location>
</feature>
<organism evidence="2 3">
    <name type="scientific">Simiduia agarivorans (strain DSM 21679 / JCM 13881 / BCRC 17597 / SA1)</name>
    <dbReference type="NCBI Taxonomy" id="1117647"/>
    <lineage>
        <taxon>Bacteria</taxon>
        <taxon>Pseudomonadati</taxon>
        <taxon>Pseudomonadota</taxon>
        <taxon>Gammaproteobacteria</taxon>
        <taxon>Cellvibrionales</taxon>
        <taxon>Cellvibrionaceae</taxon>
        <taxon>Simiduia</taxon>
    </lineage>
</organism>
<name>K4KP65_SIMAS</name>
<dbReference type="STRING" id="1117647.M5M_14470"/>
<sequence>MFKGYLMLIALLISSIPGIAESQTNAEAKPSVGEAMNRCLASFNWSSWNMWRFDVYASAQDKVLIGDIGNYYRFTSAGHGFEHVIDGKIVEQNPAITRISELTYTCTDNCPNNIQKRINWFKRRCKAFES</sequence>
<feature type="signal peptide" evidence="1">
    <location>
        <begin position="1"/>
        <end position="20"/>
    </location>
</feature>
<protein>
    <submittedName>
        <fullName evidence="2">Uncharacterized protein</fullName>
    </submittedName>
</protein>
<keyword evidence="3" id="KW-1185">Reference proteome</keyword>
<accession>K4KP65</accession>
<evidence type="ECO:0000256" key="1">
    <source>
        <dbReference type="SAM" id="SignalP"/>
    </source>
</evidence>
<gene>
    <name evidence="2" type="ordered locus">M5M_14470</name>
</gene>
<reference evidence="2 3" key="1">
    <citation type="journal article" date="2013" name="Genome Announc.">
        <title>Complete genome sequence of Simiduia agarivorans SA1(T), a marine bacterium able to degrade a variety of polysaccharides.</title>
        <authorList>
            <person name="Lin S.Y."/>
            <person name="Shieh W.Y."/>
            <person name="Chen J.S."/>
            <person name="Tang S.L."/>
        </authorList>
    </citation>
    <scope>NUCLEOTIDE SEQUENCE [LARGE SCALE GENOMIC DNA]</scope>
    <source>
        <strain evidence="3">DSM 21679 / JCM 13881 / BCRC 17597 / SA1</strain>
    </source>
</reference>